<keyword evidence="3" id="KW-1185">Reference proteome</keyword>
<protein>
    <submittedName>
        <fullName evidence="2">Uncharacterized protein</fullName>
    </submittedName>
</protein>
<feature type="region of interest" description="Disordered" evidence="1">
    <location>
        <begin position="60"/>
        <end position="93"/>
    </location>
</feature>
<reference evidence="2 3" key="1">
    <citation type="submission" date="2021-01" db="EMBL/GenBank/DDBJ databases">
        <title>Whole genome shotgun sequence of Asanoa iriomotensis NBRC 100142.</title>
        <authorList>
            <person name="Komaki H."/>
            <person name="Tamura T."/>
        </authorList>
    </citation>
    <scope>NUCLEOTIDE SEQUENCE [LARGE SCALE GENOMIC DNA]</scope>
    <source>
        <strain evidence="2 3">NBRC 100142</strain>
    </source>
</reference>
<evidence type="ECO:0000313" key="3">
    <source>
        <dbReference type="Proteomes" id="UP000624325"/>
    </source>
</evidence>
<gene>
    <name evidence="2" type="ORF">Air01nite_64400</name>
</gene>
<evidence type="ECO:0000313" key="2">
    <source>
        <dbReference type="EMBL" id="GIF60345.1"/>
    </source>
</evidence>
<dbReference type="Proteomes" id="UP000624325">
    <property type="component" value="Unassembled WGS sequence"/>
</dbReference>
<organism evidence="2 3">
    <name type="scientific">Asanoa iriomotensis</name>
    <dbReference type="NCBI Taxonomy" id="234613"/>
    <lineage>
        <taxon>Bacteria</taxon>
        <taxon>Bacillati</taxon>
        <taxon>Actinomycetota</taxon>
        <taxon>Actinomycetes</taxon>
        <taxon>Micromonosporales</taxon>
        <taxon>Micromonosporaceae</taxon>
        <taxon>Asanoa</taxon>
    </lineage>
</organism>
<name>A0ABQ4CC59_9ACTN</name>
<accession>A0ABQ4CC59</accession>
<dbReference type="RefSeq" id="WP_239091117.1">
    <property type="nucleotide sequence ID" value="NZ_BAAALU010000001.1"/>
</dbReference>
<dbReference type="EMBL" id="BONC01000065">
    <property type="protein sequence ID" value="GIF60345.1"/>
    <property type="molecule type" value="Genomic_DNA"/>
</dbReference>
<comment type="caution">
    <text evidence="2">The sequence shown here is derived from an EMBL/GenBank/DDBJ whole genome shotgun (WGS) entry which is preliminary data.</text>
</comment>
<evidence type="ECO:0000256" key="1">
    <source>
        <dbReference type="SAM" id="MobiDB-lite"/>
    </source>
</evidence>
<sequence length="93" mass="9747">MKIDAAIYYGYGYARTLANLVCRGDIKGSKMPLGATDVVAAHAGGRCECQAHDYVDGVPDRNHRFSPMAGPGSISELTDSGIMTGGTPSRVAQ</sequence>
<proteinExistence type="predicted"/>